<evidence type="ECO:0000313" key="4">
    <source>
        <dbReference type="Proteomes" id="UP000253934"/>
    </source>
</evidence>
<comment type="caution">
    <text evidence="3">The sequence shown here is derived from an EMBL/GenBank/DDBJ whole genome shotgun (WGS) entry which is preliminary data.</text>
</comment>
<dbReference type="Proteomes" id="UP000253934">
    <property type="component" value="Unassembled WGS sequence"/>
</dbReference>
<keyword evidence="1" id="KW-0732">Signal</keyword>
<evidence type="ECO:0000313" key="3">
    <source>
        <dbReference type="EMBL" id="RDB35287.1"/>
    </source>
</evidence>
<evidence type="ECO:0000259" key="2">
    <source>
        <dbReference type="SMART" id="SM00062"/>
    </source>
</evidence>
<dbReference type="Gene3D" id="3.40.190.10">
    <property type="entry name" value="Periplasmic binding protein-like II"/>
    <property type="match status" value="2"/>
</dbReference>
<reference evidence="3" key="1">
    <citation type="submission" date="2018-04" db="EMBL/GenBank/DDBJ databases">
        <title>Draft genome sequence of the Candidatus Spirobacillus cienkowskii, a pathogen of freshwater Daphnia species, reconstructed from hemolymph metagenomic reads.</title>
        <authorList>
            <person name="Bresciani L."/>
            <person name="Lemos L.N."/>
            <person name="Wale N."/>
            <person name="Lin J.Y."/>
            <person name="Fernandes G.R."/>
            <person name="Duffy M.A."/>
            <person name="Rodrigues J.M."/>
        </authorList>
    </citation>
    <scope>NUCLEOTIDE SEQUENCE [LARGE SCALE GENOMIC DNA]</scope>
    <source>
        <strain evidence="3">Binning01</strain>
    </source>
</reference>
<dbReference type="SUPFAM" id="SSF53850">
    <property type="entry name" value="Periplasmic binding protein-like II"/>
    <property type="match status" value="1"/>
</dbReference>
<name>A0A369KR02_9BACT</name>
<feature type="domain" description="Solute-binding protein family 3/N-terminal" evidence="2">
    <location>
        <begin position="30"/>
        <end position="249"/>
    </location>
</feature>
<evidence type="ECO:0000256" key="1">
    <source>
        <dbReference type="ARBA" id="ARBA00022729"/>
    </source>
</evidence>
<dbReference type="AlphaFoldDB" id="A0A369KR02"/>
<dbReference type="SMART" id="SM00062">
    <property type="entry name" value="PBPb"/>
    <property type="match status" value="1"/>
</dbReference>
<accession>A0A369KR02</accession>
<protein>
    <recommendedName>
        <fullName evidence="2">Solute-binding protein family 3/N-terminal domain-containing protein</fullName>
    </recommendedName>
</protein>
<sequence length="249" mass="29675">MICKIRLNKLLILLLFLIVNFKVYAKNEHVYIVGVENIDYMPYYTVNSSGEYGGYSRDLLDLFCKKNNIKFKYQPMSVLRLFREFLDGNVDFKFPDDKLWQSQLKADKNIFYSNNALEYIDGLIIRNEFKDKKIEDLKIIGTIRGFEVGVYKEKNIKIHESSSISELLNKLDKKEIDGVYFNINVALNFINKNNFFKNKFTFKKEFPYARDYYKLSSIKHKDIILKFNQFLIKSNTEINKLKKKYNIFI</sequence>
<proteinExistence type="predicted"/>
<dbReference type="PANTHER" id="PTHR35936:SF19">
    <property type="entry name" value="AMINO-ACID-BINDING PROTEIN YXEM-RELATED"/>
    <property type="match status" value="1"/>
</dbReference>
<dbReference type="PANTHER" id="PTHR35936">
    <property type="entry name" value="MEMBRANE-BOUND LYTIC MUREIN TRANSGLYCOSYLASE F"/>
    <property type="match status" value="1"/>
</dbReference>
<organism evidence="3 4">
    <name type="scientific">Spirobacillus cienkowskii</name>
    <dbReference type="NCBI Taxonomy" id="495820"/>
    <lineage>
        <taxon>Bacteria</taxon>
        <taxon>Pseudomonadati</taxon>
        <taxon>Bdellovibrionota</taxon>
        <taxon>Oligoflexia</taxon>
        <taxon>Silvanigrellales</taxon>
        <taxon>Spirobacillus</taxon>
    </lineage>
</organism>
<dbReference type="EMBL" id="QOVW01000091">
    <property type="protein sequence ID" value="RDB35287.1"/>
    <property type="molecule type" value="Genomic_DNA"/>
</dbReference>
<keyword evidence="4" id="KW-1185">Reference proteome</keyword>
<dbReference type="InterPro" id="IPR001638">
    <property type="entry name" value="Solute-binding_3/MltF_N"/>
</dbReference>
<dbReference type="Pfam" id="PF00497">
    <property type="entry name" value="SBP_bac_3"/>
    <property type="match status" value="1"/>
</dbReference>
<gene>
    <name evidence="3" type="ORF">DCC88_10845</name>
</gene>